<dbReference type="Gene3D" id="2.60.40.10">
    <property type="entry name" value="Immunoglobulins"/>
    <property type="match status" value="2"/>
</dbReference>
<dbReference type="Pfam" id="PF00353">
    <property type="entry name" value="HemolysinCabind"/>
    <property type="match status" value="1"/>
</dbReference>
<dbReference type="SMART" id="SM00235">
    <property type="entry name" value="ZnMc"/>
    <property type="match status" value="1"/>
</dbReference>
<gene>
    <name evidence="3" type="ORF">NX786_26840</name>
</gene>
<dbReference type="InterPro" id="IPR006026">
    <property type="entry name" value="Peptidase_Metallo"/>
</dbReference>
<protein>
    <submittedName>
        <fullName evidence="3">DUF4214 domain-containing protein</fullName>
    </submittedName>
</protein>
<accession>A0ABT2C738</accession>
<name>A0ABT2C738_9BURK</name>
<dbReference type="InterPro" id="IPR018511">
    <property type="entry name" value="Hemolysin-typ_Ca-bd_CS"/>
</dbReference>
<dbReference type="Gene3D" id="1.10.3130.20">
    <property type="entry name" value="Phycobilisome linker domain"/>
    <property type="match status" value="1"/>
</dbReference>
<dbReference type="NCBIfam" id="NF033510">
    <property type="entry name" value="Ca_tandemer"/>
    <property type="match status" value="2"/>
</dbReference>
<dbReference type="SUPFAM" id="SSF51120">
    <property type="entry name" value="beta-Roll"/>
    <property type="match status" value="1"/>
</dbReference>
<dbReference type="EMBL" id="JANUHC010000011">
    <property type="protein sequence ID" value="MCS0632957.1"/>
    <property type="molecule type" value="Genomic_DNA"/>
</dbReference>
<dbReference type="CDD" id="cd04277">
    <property type="entry name" value="ZnMc_serralysin_like"/>
    <property type="match status" value="1"/>
</dbReference>
<dbReference type="Proteomes" id="UP001165263">
    <property type="component" value="Unassembled WGS sequence"/>
</dbReference>
<dbReference type="InterPro" id="IPR013783">
    <property type="entry name" value="Ig-like_fold"/>
</dbReference>
<feature type="domain" description="Peptidase metallopeptidase" evidence="2">
    <location>
        <begin position="36"/>
        <end position="223"/>
    </location>
</feature>
<dbReference type="Gene3D" id="3.40.390.10">
    <property type="entry name" value="Collagenase (Catalytic Domain)"/>
    <property type="match status" value="1"/>
</dbReference>
<dbReference type="InterPro" id="IPR024079">
    <property type="entry name" value="MetalloPept_cat_dom_sf"/>
</dbReference>
<organism evidence="3 4">
    <name type="scientific">Telluria mixta</name>
    <dbReference type="NCBI Taxonomy" id="34071"/>
    <lineage>
        <taxon>Bacteria</taxon>
        <taxon>Pseudomonadati</taxon>
        <taxon>Pseudomonadota</taxon>
        <taxon>Betaproteobacteria</taxon>
        <taxon>Burkholderiales</taxon>
        <taxon>Oxalobacteraceae</taxon>
        <taxon>Telluria group</taxon>
        <taxon>Telluria</taxon>
    </lineage>
</organism>
<dbReference type="InterPro" id="IPR038255">
    <property type="entry name" value="PBS_linker_sf"/>
</dbReference>
<evidence type="ECO:0000259" key="2">
    <source>
        <dbReference type="SMART" id="SM00235"/>
    </source>
</evidence>
<dbReference type="RefSeq" id="WP_259451953.1">
    <property type="nucleotide sequence ID" value="NZ_CP119520.1"/>
</dbReference>
<dbReference type="SUPFAM" id="SSF55486">
    <property type="entry name" value="Metalloproteases ('zincins'), catalytic domain"/>
    <property type="match status" value="1"/>
</dbReference>
<comment type="caution">
    <text evidence="3">The sequence shown here is derived from an EMBL/GenBank/DDBJ whole genome shotgun (WGS) entry which is preliminary data.</text>
</comment>
<keyword evidence="4" id="KW-1185">Reference proteome</keyword>
<sequence>MATVSDITTTPLSGLNYIDALLDSGPDWNYLTTSSGSATYTLTYTFSVSAGTEDAASAQKNFTGAQQAFSASQQDATRAALAYITKLTGIQFAETTDGNAAQVHFADVNLITSNVTGLCSWHSSYGYSGVQLSSYDADAYVYLDNVEWNYQNANLAQGGQGYETLLHELGHALGLKHPFEDSITLPASQDNTSNTLMSYTEVGGPYTTYRQDDIAALMWLYGDDGLRGKLGINSTTGARFLVGTSSADVITGTGVDDKLEGDGGNDMIDGGAGTDTAVFRGVRGNYTFNALAGGNLQVTSKDGSDGVDTLHSIEVLQFADQSVSSADVVNADTTAPNAPTLAVTKNANGYAAGSNPAVTGVAEAGATVKVYMTDNTLVGSTTADASGVWSLTTTKSFADGTGYKIYATATDAAGNTSTASGTATFNIDAHAPVAPTAAFSQTGNQGTFSGTGEAGTTIYLTRVGDFVDIAAATVGGDGKWTVKTSPLPNGSYTIRAVSEDLAGNSKSALADVAFTVNSSANVTGTAAADKLAPAGANAAIDGLGGIDTVTFAGARSNFTVAKETWGYGVTDKVGGAGHDAVINVERLQFSDGNAVALDINGSAGAAFRLYQAALDRPAEKAGLGFWIYQLDRGLSLDDMVQDIIATQPEFIQKYGANPTDAQFVNLLYANVLHRTPDQAGYDFWLKALTNHDTTHVGIVKFFSESPENQAQVIGSIQNGIEYTPWNG</sequence>
<evidence type="ECO:0000313" key="3">
    <source>
        <dbReference type="EMBL" id="MCS0632957.1"/>
    </source>
</evidence>
<evidence type="ECO:0000256" key="1">
    <source>
        <dbReference type="ARBA" id="ARBA00009490"/>
    </source>
</evidence>
<dbReference type="Pfam" id="PF13946">
    <property type="entry name" value="DUF4214"/>
    <property type="match status" value="1"/>
</dbReference>
<dbReference type="PROSITE" id="PS00330">
    <property type="entry name" value="HEMOLYSIN_CALCIUM"/>
    <property type="match status" value="1"/>
</dbReference>
<dbReference type="InterPro" id="IPR025282">
    <property type="entry name" value="DUF4214"/>
</dbReference>
<proteinExistence type="inferred from homology"/>
<dbReference type="InterPro" id="IPR011049">
    <property type="entry name" value="Serralysin-like_metalloprot_C"/>
</dbReference>
<evidence type="ECO:0000313" key="4">
    <source>
        <dbReference type="Proteomes" id="UP001165263"/>
    </source>
</evidence>
<dbReference type="Pfam" id="PF19077">
    <property type="entry name" value="Big_13"/>
    <property type="match status" value="2"/>
</dbReference>
<dbReference type="InterPro" id="IPR044016">
    <property type="entry name" value="Big_13"/>
</dbReference>
<dbReference type="InterPro" id="IPR034033">
    <property type="entry name" value="Serralysin-like"/>
</dbReference>
<comment type="similarity">
    <text evidence="1">Belongs to the peptidase M10B family.</text>
</comment>
<reference evidence="3" key="1">
    <citation type="submission" date="2022-08" db="EMBL/GenBank/DDBJ databases">
        <title>Reclassification of Massilia species as members of the genera Telluria, Duganella, Pseudoduganella, Mokoshia gen. nov. and Zemynaea gen. nov. using orthogonal and non-orthogonal genome-based approaches.</title>
        <authorList>
            <person name="Bowman J.P."/>
        </authorList>
    </citation>
    <scope>NUCLEOTIDE SEQUENCE</scope>
    <source>
        <strain evidence="3">LMG 11547</strain>
    </source>
</reference>
<dbReference type="InterPro" id="IPR001343">
    <property type="entry name" value="Hemolysn_Ca-bd"/>
</dbReference>